<reference evidence="5 6" key="1">
    <citation type="submission" date="2016-11" db="EMBL/GenBank/DDBJ databases">
        <authorList>
            <person name="Jaros S."/>
            <person name="Januszkiewicz K."/>
            <person name="Wedrychowicz H."/>
        </authorList>
    </citation>
    <scope>NUCLEOTIDE SEQUENCE [LARGE SCALE GENOMIC DNA]</scope>
    <source>
        <strain evidence="5 6">DSM 21864</strain>
    </source>
</reference>
<keyword evidence="1 3" id="KW-0479">Metal-binding</keyword>
<proteinExistence type="inferred from homology"/>
<dbReference type="AlphaFoldDB" id="A0A1M6IF14"/>
<evidence type="ECO:0000313" key="5">
    <source>
        <dbReference type="EMBL" id="SHJ33042.1"/>
    </source>
</evidence>
<name>A0A1M6IF14_9CLOT</name>
<feature type="binding site" evidence="3">
    <location>
        <position position="124"/>
    </location>
    <ligand>
        <name>a divalent metal cation</name>
        <dbReference type="ChEBI" id="CHEBI:60240"/>
        <label>2</label>
    </ligand>
</feature>
<dbReference type="PIRSF" id="PIRSF016839">
    <property type="entry name" value="PhP"/>
    <property type="match status" value="1"/>
</dbReference>
<dbReference type="GO" id="GO:0016787">
    <property type="term" value="F:hydrolase activity"/>
    <property type="evidence" value="ECO:0007669"/>
    <property type="project" value="UniProtKB-KW"/>
</dbReference>
<feature type="binding site" evidence="3">
    <location>
        <position position="11"/>
    </location>
    <ligand>
        <name>a divalent metal cation</name>
        <dbReference type="ChEBI" id="CHEBI:60240"/>
        <label>1</label>
    </ligand>
</feature>
<feature type="binding site" evidence="3">
    <location>
        <position position="13"/>
    </location>
    <ligand>
        <name>a divalent metal cation</name>
        <dbReference type="ChEBI" id="CHEBI:60240"/>
        <label>1</label>
    </ligand>
</feature>
<sequence>MKLVEGITYTHEHVTIDLSGIKKDDDCNLNCYEETLTEFKELKSKGVNNIIDVTNRGMGRNIEYMVNVSRETDMNILFSTGYYKEPFLPKEAYDLDEKHLSKLMVSEIINGIEGSKYKASIIGEIGTSKDKITEMEHKVFVAGALAHVETGTPIITHTTLGTLGLEQIDLFNEFKVDLNKVIISHVDLSGNLDYILRMIDRGVNVAFDTIGKENYQPDGLRIDFLKEICSRGLSDRVLLSMDITRKSNFRTRGGIGYAYLIDTFIPLMIEKGIKQKDIDKMTRSNIARILG</sequence>
<feature type="binding site" evidence="3">
    <location>
        <position position="242"/>
    </location>
    <ligand>
        <name>a divalent metal cation</name>
        <dbReference type="ChEBI" id="CHEBI:60240"/>
        <label>1</label>
    </ligand>
</feature>
<dbReference type="OrthoDB" id="105927at2"/>
<dbReference type="GO" id="GO:0008270">
    <property type="term" value="F:zinc ion binding"/>
    <property type="evidence" value="ECO:0007669"/>
    <property type="project" value="InterPro"/>
</dbReference>
<comment type="similarity">
    <text evidence="4">Belongs to the metallo-dependent hydrolases superfamily. Phosphotriesterase family.</text>
</comment>
<organism evidence="5 6">
    <name type="scientific">Clostridium amylolyticum</name>
    <dbReference type="NCBI Taxonomy" id="1121298"/>
    <lineage>
        <taxon>Bacteria</taxon>
        <taxon>Bacillati</taxon>
        <taxon>Bacillota</taxon>
        <taxon>Clostridia</taxon>
        <taxon>Eubacteriales</taxon>
        <taxon>Clostridiaceae</taxon>
        <taxon>Clostridium</taxon>
    </lineage>
</organism>
<protein>
    <submittedName>
        <fullName evidence="5">Phosphotriesterase-related protein</fullName>
    </submittedName>
</protein>
<dbReference type="EMBL" id="FQZO01000004">
    <property type="protein sequence ID" value="SHJ33042.1"/>
    <property type="molecule type" value="Genomic_DNA"/>
</dbReference>
<dbReference type="InterPro" id="IPR001559">
    <property type="entry name" value="Phosphotriesterase"/>
</dbReference>
<dbReference type="PROSITE" id="PS51347">
    <property type="entry name" value="PHOSPHOTRIESTERASE_2"/>
    <property type="match status" value="1"/>
</dbReference>
<dbReference type="Proteomes" id="UP000184080">
    <property type="component" value="Unassembled WGS sequence"/>
</dbReference>
<dbReference type="PANTHER" id="PTHR10819:SF3">
    <property type="entry name" value="PHOSPHOTRIESTERASE-RELATED PROTEIN"/>
    <property type="match status" value="1"/>
</dbReference>
<keyword evidence="2" id="KW-0378">Hydrolase</keyword>
<evidence type="ECO:0000313" key="6">
    <source>
        <dbReference type="Proteomes" id="UP000184080"/>
    </source>
</evidence>
<evidence type="ECO:0000256" key="1">
    <source>
        <dbReference type="ARBA" id="ARBA00022723"/>
    </source>
</evidence>
<feature type="binding site" evidence="3">
    <location>
        <position position="157"/>
    </location>
    <ligand>
        <name>a divalent metal cation</name>
        <dbReference type="ChEBI" id="CHEBI:60240"/>
        <label>2</label>
    </ligand>
</feature>
<dbReference type="Pfam" id="PF02126">
    <property type="entry name" value="PTE"/>
    <property type="match status" value="1"/>
</dbReference>
<dbReference type="InterPro" id="IPR032466">
    <property type="entry name" value="Metal_Hydrolase"/>
</dbReference>
<dbReference type="SUPFAM" id="SSF51556">
    <property type="entry name" value="Metallo-dependent hydrolases"/>
    <property type="match status" value="1"/>
</dbReference>
<comment type="caution">
    <text evidence="4">Lacks conserved residue(s) required for the propagation of feature annotation.</text>
</comment>
<dbReference type="Gene3D" id="3.20.20.140">
    <property type="entry name" value="Metal-dependent hydrolases"/>
    <property type="match status" value="1"/>
</dbReference>
<gene>
    <name evidence="5" type="ORF">SAMN05444401_2786</name>
</gene>
<dbReference type="PANTHER" id="PTHR10819">
    <property type="entry name" value="PHOSPHOTRIESTERASE-RELATED"/>
    <property type="match status" value="1"/>
</dbReference>
<dbReference type="STRING" id="1121298.SAMN05444401_2786"/>
<dbReference type="RefSeq" id="WP_073007780.1">
    <property type="nucleotide sequence ID" value="NZ_FQZO01000004.1"/>
</dbReference>
<evidence type="ECO:0000256" key="2">
    <source>
        <dbReference type="ARBA" id="ARBA00022801"/>
    </source>
</evidence>
<evidence type="ECO:0000256" key="4">
    <source>
        <dbReference type="PROSITE-ProRule" id="PRU00679"/>
    </source>
</evidence>
<evidence type="ECO:0000256" key="3">
    <source>
        <dbReference type="PIRSR" id="PIRSR601559-52"/>
    </source>
</evidence>
<feature type="binding site" evidence="3">
    <location>
        <position position="124"/>
    </location>
    <ligand>
        <name>a divalent metal cation</name>
        <dbReference type="ChEBI" id="CHEBI:60240"/>
        <label>1</label>
    </ligand>
</feature>
<keyword evidence="6" id="KW-1185">Reference proteome</keyword>
<feature type="binding site" evidence="3">
    <location>
        <position position="185"/>
    </location>
    <ligand>
        <name>a divalent metal cation</name>
        <dbReference type="ChEBI" id="CHEBI:60240"/>
        <label>2</label>
    </ligand>
</feature>
<comment type="cofactor">
    <cofactor evidence="3">
        <name>a divalent metal cation</name>
        <dbReference type="ChEBI" id="CHEBI:60240"/>
    </cofactor>
    <text evidence="3">Binds 2 divalent metal cations per subunit.</text>
</comment>
<accession>A0A1M6IF14</accession>